<protein>
    <submittedName>
        <fullName evidence="2">Uncharacterized protein</fullName>
    </submittedName>
</protein>
<dbReference type="RefSeq" id="WP_099540284.1">
    <property type="nucleotide sequence ID" value="NZ_PEBQ01000010.1"/>
</dbReference>
<proteinExistence type="predicted"/>
<organism evidence="2 3">
    <name type="scientific">Acetobacter pomorum</name>
    <dbReference type="NCBI Taxonomy" id="65959"/>
    <lineage>
        <taxon>Bacteria</taxon>
        <taxon>Pseudomonadati</taxon>
        <taxon>Pseudomonadota</taxon>
        <taxon>Alphaproteobacteria</taxon>
        <taxon>Acetobacterales</taxon>
        <taxon>Acetobacteraceae</taxon>
        <taxon>Acetobacter</taxon>
    </lineage>
</organism>
<gene>
    <name evidence="2" type="ORF">CSR02_01275</name>
</gene>
<accession>A0A2G4RI34</accession>
<dbReference type="EMBL" id="PEBQ01000010">
    <property type="protein sequence ID" value="PHY95395.1"/>
    <property type="molecule type" value="Genomic_DNA"/>
</dbReference>
<dbReference type="AlphaFoldDB" id="A0A2G4RI34"/>
<feature type="signal peptide" evidence="1">
    <location>
        <begin position="1"/>
        <end position="31"/>
    </location>
</feature>
<feature type="chain" id="PRO_5013895522" evidence="1">
    <location>
        <begin position="32"/>
        <end position="295"/>
    </location>
</feature>
<evidence type="ECO:0000313" key="3">
    <source>
        <dbReference type="Proteomes" id="UP000228751"/>
    </source>
</evidence>
<keyword evidence="3" id="KW-1185">Reference proteome</keyword>
<name>A0A2G4RI34_9PROT</name>
<evidence type="ECO:0000256" key="1">
    <source>
        <dbReference type="SAM" id="SignalP"/>
    </source>
</evidence>
<keyword evidence="1" id="KW-0732">Signal</keyword>
<evidence type="ECO:0000313" key="2">
    <source>
        <dbReference type="EMBL" id="PHY95395.1"/>
    </source>
</evidence>
<dbReference type="Proteomes" id="UP000228751">
    <property type="component" value="Unassembled WGS sequence"/>
</dbReference>
<comment type="caution">
    <text evidence="2">The sequence shown here is derived from an EMBL/GenBank/DDBJ whole genome shotgun (WGS) entry which is preliminary data.</text>
</comment>
<sequence>MAAIEMQIKKTKISLLLTAFLALQISFTSTAHSETGQNKDQQLAQKLFSTYLAKHKNVQVDTARLILAPAQSKTTPALLVRFASPQTCRNNACMTTILMPDNGNWKVVLEKHAKEIRIQKKVGPNGLYNLDIDGEVWEWTGGPTFYPKVSSLGEDFDATKTKAPNRIARVMEEILTSPEWLKIHHYSHNDNFNFNGTRIFPNNNASVWFVYAYAGGECSLSGCPSAVILDAPSGQKPLWVGLSDGSGSVSKSSLKQNGWSDILIIRRLGFDTLSYNGQYYKLSGTSYPSKITPAP</sequence>
<reference evidence="2 3" key="1">
    <citation type="submission" date="2017-10" db="EMBL/GenBank/DDBJ databases">
        <title>Genomic analysis of the genus Acetobacter.</title>
        <authorList>
            <person name="Kim K.H."/>
            <person name="Chun B.H."/>
            <person name="Son A.R."/>
            <person name="Jeon C.O."/>
        </authorList>
    </citation>
    <scope>NUCLEOTIDE SEQUENCE [LARGE SCALE GENOMIC DNA]</scope>
    <source>
        <strain evidence="2 3">LHT 2458</strain>
    </source>
</reference>